<sequence length="145" mass="16568">ASAIKRTRAQILRFGESYQRQVIVKAMEEFTSLWLDQFDQLVLPVDTTRLLAALTSALKQLPKKTPKREIASKWKEEAENLFKNQKEGHGGLDHKWHVAPDDILVMTQRLAGIGAKEAVVLATRCEFMRCFSFRWTPVSEPGDKQ</sequence>
<feature type="non-terminal residue" evidence="1">
    <location>
        <position position="145"/>
    </location>
</feature>
<name>A0A812NTH4_SYMPI</name>
<feature type="non-terminal residue" evidence="1">
    <location>
        <position position="1"/>
    </location>
</feature>
<comment type="caution">
    <text evidence="1">The sequence shown here is derived from an EMBL/GenBank/DDBJ whole genome shotgun (WGS) entry which is preliminary data.</text>
</comment>
<dbReference type="EMBL" id="CAJNIZ010011476">
    <property type="protein sequence ID" value="CAE7319967.1"/>
    <property type="molecule type" value="Genomic_DNA"/>
</dbReference>
<proteinExistence type="predicted"/>
<organism evidence="1 2">
    <name type="scientific">Symbiodinium pilosum</name>
    <name type="common">Dinoflagellate</name>
    <dbReference type="NCBI Taxonomy" id="2952"/>
    <lineage>
        <taxon>Eukaryota</taxon>
        <taxon>Sar</taxon>
        <taxon>Alveolata</taxon>
        <taxon>Dinophyceae</taxon>
        <taxon>Suessiales</taxon>
        <taxon>Symbiodiniaceae</taxon>
        <taxon>Symbiodinium</taxon>
    </lineage>
</organism>
<dbReference type="OrthoDB" id="482541at2759"/>
<protein>
    <submittedName>
        <fullName evidence="1">Uncharacterized protein</fullName>
    </submittedName>
</protein>
<evidence type="ECO:0000313" key="2">
    <source>
        <dbReference type="Proteomes" id="UP000649617"/>
    </source>
</evidence>
<reference evidence="1" key="1">
    <citation type="submission" date="2021-02" db="EMBL/GenBank/DDBJ databases">
        <authorList>
            <person name="Dougan E. K."/>
            <person name="Rhodes N."/>
            <person name="Thang M."/>
            <person name="Chan C."/>
        </authorList>
    </citation>
    <scope>NUCLEOTIDE SEQUENCE</scope>
</reference>
<dbReference type="AlphaFoldDB" id="A0A812NTH4"/>
<gene>
    <name evidence="1" type="ORF">SPIL2461_LOCUS7377</name>
</gene>
<keyword evidence="2" id="KW-1185">Reference proteome</keyword>
<accession>A0A812NTH4</accession>
<evidence type="ECO:0000313" key="1">
    <source>
        <dbReference type="EMBL" id="CAE7319967.1"/>
    </source>
</evidence>
<dbReference type="Proteomes" id="UP000649617">
    <property type="component" value="Unassembled WGS sequence"/>
</dbReference>